<evidence type="ECO:0000256" key="2">
    <source>
        <dbReference type="ARBA" id="ARBA00022964"/>
    </source>
</evidence>
<sequence length="308" mass="36386">MMFFASLPMIIIYIIIISAIYIHYRGQARLTFFRQLTDHSTFFAPINVFMYIFSKISNKPYLNSHNFPELQVLEDNWRIIKNEALSLRQIGKIKASDKLDDAGFNSFFKTGWTRFYLKWYGKAHPSAVRTCPKTLELLKRVPKIKAAMFTYLPPGSKLVTHRDPFAGSLRYHLGLQTPNSHLCRMVVDGQQRHWRDGQSMMFDETYLHYAENQSDTGRLILLCDYERPMKFIIPKYVNNIISFILMRAAVAPNENSDKTGIVNRIFHYVYYVRILGKKLKARNKYVYQIYKYSLILLVIYLLLFSWYF</sequence>
<comment type="similarity">
    <text evidence="1">Belongs to the aspartyl/asparaginyl beta-hydroxylase family.</text>
</comment>
<keyword evidence="7" id="KW-1185">Reference proteome</keyword>
<feature type="transmembrane region" description="Helical" evidence="4">
    <location>
        <begin position="289"/>
        <end position="307"/>
    </location>
</feature>
<evidence type="ECO:0000256" key="1">
    <source>
        <dbReference type="ARBA" id="ARBA00007730"/>
    </source>
</evidence>
<dbReference type="SUPFAM" id="SSF51197">
    <property type="entry name" value="Clavaminate synthase-like"/>
    <property type="match status" value="1"/>
</dbReference>
<name>A0AAE6YHB9_9GAMM</name>
<dbReference type="InterPro" id="IPR007803">
    <property type="entry name" value="Asp/Arg/Pro-Hydrxlase"/>
</dbReference>
<evidence type="ECO:0000259" key="5">
    <source>
        <dbReference type="Pfam" id="PF05118"/>
    </source>
</evidence>
<reference evidence="6 7" key="1">
    <citation type="submission" date="2019-03" db="EMBL/GenBank/DDBJ databases">
        <title>Complete Genome Sequence of Allofrancisella inopinata Strain SYSU YG23 Isolated from Water-Cooling Systems in China.</title>
        <authorList>
            <person name="Ohrman C."/>
            <person name="Uneklint I."/>
            <person name="Sjodin A."/>
        </authorList>
    </citation>
    <scope>NUCLEOTIDE SEQUENCE [LARGE SCALE GENOMIC DNA]</scope>
    <source>
        <strain evidence="6 7">SYSU YG23</strain>
    </source>
</reference>
<feature type="transmembrane region" description="Helical" evidence="4">
    <location>
        <begin position="6"/>
        <end position="24"/>
    </location>
</feature>
<keyword evidence="2" id="KW-0223">Dioxygenase</keyword>
<proteinExistence type="inferred from homology"/>
<dbReference type="Pfam" id="PF05118">
    <property type="entry name" value="Asp_Arg_Hydrox"/>
    <property type="match status" value="1"/>
</dbReference>
<evidence type="ECO:0000256" key="4">
    <source>
        <dbReference type="SAM" id="Phobius"/>
    </source>
</evidence>
<dbReference type="InterPro" id="IPR027443">
    <property type="entry name" value="IPNS-like_sf"/>
</dbReference>
<dbReference type="PANTHER" id="PTHR46332:SF5">
    <property type="entry name" value="ASPARTATE BETA-HYDROXYLASE DOMAIN CONTAINING 2"/>
    <property type="match status" value="1"/>
</dbReference>
<dbReference type="PANTHER" id="PTHR46332">
    <property type="entry name" value="ASPARTATE BETA-HYDROXYLASE DOMAIN-CONTAINING PROTEIN 2"/>
    <property type="match status" value="1"/>
</dbReference>
<evidence type="ECO:0000256" key="3">
    <source>
        <dbReference type="ARBA" id="ARBA00023002"/>
    </source>
</evidence>
<feature type="domain" description="Aspartyl/asparaginy/proline hydroxylase" evidence="5">
    <location>
        <begin position="74"/>
        <end position="228"/>
    </location>
</feature>
<keyword evidence="3" id="KW-0560">Oxidoreductase</keyword>
<dbReference type="InterPro" id="IPR051821">
    <property type="entry name" value="Asp/Asn_beta-hydroxylase"/>
</dbReference>
<gene>
    <name evidence="6" type="ORF">E4K63_02680</name>
</gene>
<dbReference type="Proteomes" id="UP000502004">
    <property type="component" value="Chromosome"/>
</dbReference>
<keyword evidence="4" id="KW-1133">Transmembrane helix</keyword>
<dbReference type="GO" id="GO:0051213">
    <property type="term" value="F:dioxygenase activity"/>
    <property type="evidence" value="ECO:0007669"/>
    <property type="project" value="UniProtKB-KW"/>
</dbReference>
<organism evidence="6 7">
    <name type="scientific">Allofrancisella inopinata</name>
    <dbReference type="NCBI Taxonomy" id="1085647"/>
    <lineage>
        <taxon>Bacteria</taxon>
        <taxon>Pseudomonadati</taxon>
        <taxon>Pseudomonadota</taxon>
        <taxon>Gammaproteobacteria</taxon>
        <taxon>Thiotrichales</taxon>
        <taxon>Francisellaceae</taxon>
        <taxon>Allofrancisella</taxon>
    </lineage>
</organism>
<keyword evidence="4" id="KW-0812">Transmembrane</keyword>
<keyword evidence="4" id="KW-0472">Membrane</keyword>
<accession>A0AAE6YHB9</accession>
<evidence type="ECO:0000313" key="6">
    <source>
        <dbReference type="EMBL" id="QIV95795.1"/>
    </source>
</evidence>
<dbReference type="Gene3D" id="2.60.120.330">
    <property type="entry name" value="B-lactam Antibiotic, Isopenicillin N Synthase, Chain"/>
    <property type="match status" value="1"/>
</dbReference>
<dbReference type="KEGG" id="aii:E4K63_02680"/>
<dbReference type="RefSeq" id="WP_133941321.1">
    <property type="nucleotide sequence ID" value="NZ_CP038241.1"/>
</dbReference>
<dbReference type="EMBL" id="CP038241">
    <property type="protein sequence ID" value="QIV95795.1"/>
    <property type="molecule type" value="Genomic_DNA"/>
</dbReference>
<dbReference type="AlphaFoldDB" id="A0AAE6YHB9"/>
<protein>
    <submittedName>
        <fullName evidence="6">Aspartyl/asparaginyl beta-hydroxylase domain-containing protein</fullName>
    </submittedName>
</protein>
<evidence type="ECO:0000313" key="7">
    <source>
        <dbReference type="Proteomes" id="UP000502004"/>
    </source>
</evidence>